<dbReference type="Gene3D" id="1.10.10.10">
    <property type="entry name" value="Winged helix-like DNA-binding domain superfamily/Winged helix DNA-binding domain"/>
    <property type="match status" value="1"/>
</dbReference>
<keyword evidence="1" id="KW-0805">Transcription regulation</keyword>
<dbReference type="PANTHER" id="PTHR33164">
    <property type="entry name" value="TRANSCRIPTIONAL REGULATOR, MARR FAMILY"/>
    <property type="match status" value="1"/>
</dbReference>
<dbReference type="SUPFAM" id="SSF46785">
    <property type="entry name" value="Winged helix' DNA-binding domain"/>
    <property type="match status" value="1"/>
</dbReference>
<accession>A0ABX1DQA4</accession>
<organism evidence="5 6">
    <name type="scientific">Brucella haematophila</name>
    <dbReference type="NCBI Taxonomy" id="419474"/>
    <lineage>
        <taxon>Bacteria</taxon>
        <taxon>Pseudomonadati</taxon>
        <taxon>Pseudomonadota</taxon>
        <taxon>Alphaproteobacteria</taxon>
        <taxon>Hyphomicrobiales</taxon>
        <taxon>Brucellaceae</taxon>
        <taxon>Brucella/Ochrobactrum group</taxon>
        <taxon>Brucella</taxon>
    </lineage>
</organism>
<evidence type="ECO:0000256" key="1">
    <source>
        <dbReference type="ARBA" id="ARBA00023015"/>
    </source>
</evidence>
<feature type="domain" description="HTH marR-type" evidence="4">
    <location>
        <begin position="14"/>
        <end position="147"/>
    </location>
</feature>
<sequence length="162" mass="18208">MLYCRHAVNSSSPRSQFGIRFSLLARRWRRALDARLAEAGLSDATWVPLIHLQTTGGGVTQKELAALVGIDGSSLVRLLDILCRQELVERRVDENDNRARLIFLTPKGEQRVAEIRRELAKGEEDMLVDISDADLAAMLDHFDSIEQRLAANQLRRSQEAGE</sequence>
<name>A0ABX1DQA4_9HYPH</name>
<evidence type="ECO:0000256" key="3">
    <source>
        <dbReference type="ARBA" id="ARBA00023163"/>
    </source>
</evidence>
<dbReference type="InterPro" id="IPR039422">
    <property type="entry name" value="MarR/SlyA-like"/>
</dbReference>
<dbReference type="SMART" id="SM00347">
    <property type="entry name" value="HTH_MARR"/>
    <property type="match status" value="1"/>
</dbReference>
<comment type="caution">
    <text evidence="5">The sequence shown here is derived from an EMBL/GenBank/DDBJ whole genome shotgun (WGS) entry which is preliminary data.</text>
</comment>
<evidence type="ECO:0000313" key="5">
    <source>
        <dbReference type="EMBL" id="NKC04691.1"/>
    </source>
</evidence>
<evidence type="ECO:0000256" key="2">
    <source>
        <dbReference type="ARBA" id="ARBA00023125"/>
    </source>
</evidence>
<dbReference type="PRINTS" id="PR00598">
    <property type="entry name" value="HTHMARR"/>
</dbReference>
<proteinExistence type="predicted"/>
<dbReference type="Pfam" id="PF12802">
    <property type="entry name" value="MarR_2"/>
    <property type="match status" value="1"/>
</dbReference>
<reference evidence="5 6" key="1">
    <citation type="submission" date="2020-03" db="EMBL/GenBank/DDBJ databases">
        <title>Whole genome sequencing of clinical and environmental type strains of Ochrobactrum.</title>
        <authorList>
            <person name="Dharne M."/>
        </authorList>
    </citation>
    <scope>NUCLEOTIDE SEQUENCE [LARGE SCALE GENOMIC DNA]</scope>
    <source>
        <strain evidence="5 6">CIP 109452</strain>
    </source>
</reference>
<evidence type="ECO:0000313" key="6">
    <source>
        <dbReference type="Proteomes" id="UP000704467"/>
    </source>
</evidence>
<gene>
    <name evidence="5" type="ORF">HED55_20225</name>
</gene>
<dbReference type="PROSITE" id="PS50995">
    <property type="entry name" value="HTH_MARR_2"/>
    <property type="match status" value="1"/>
</dbReference>
<protein>
    <submittedName>
        <fullName evidence="5">MarR family transcriptional regulator</fullName>
    </submittedName>
</protein>
<keyword evidence="2" id="KW-0238">DNA-binding</keyword>
<dbReference type="Proteomes" id="UP000704467">
    <property type="component" value="Unassembled WGS sequence"/>
</dbReference>
<dbReference type="PANTHER" id="PTHR33164:SF64">
    <property type="entry name" value="TRANSCRIPTIONAL REGULATOR SLYA"/>
    <property type="match status" value="1"/>
</dbReference>
<dbReference type="EMBL" id="JAAVLN010000002">
    <property type="protein sequence ID" value="NKC04691.1"/>
    <property type="molecule type" value="Genomic_DNA"/>
</dbReference>
<keyword evidence="6" id="KW-1185">Reference proteome</keyword>
<dbReference type="InterPro" id="IPR000835">
    <property type="entry name" value="HTH_MarR-typ"/>
</dbReference>
<dbReference type="InterPro" id="IPR036388">
    <property type="entry name" value="WH-like_DNA-bd_sf"/>
</dbReference>
<evidence type="ECO:0000259" key="4">
    <source>
        <dbReference type="PROSITE" id="PS50995"/>
    </source>
</evidence>
<dbReference type="InterPro" id="IPR036390">
    <property type="entry name" value="WH_DNA-bd_sf"/>
</dbReference>
<keyword evidence="3" id="KW-0804">Transcription</keyword>